<feature type="region of interest" description="Disordered" evidence="1">
    <location>
        <begin position="1"/>
        <end position="65"/>
    </location>
</feature>
<keyword evidence="3" id="KW-1185">Reference proteome</keyword>
<name>A0AAV7EY87_ARIFI</name>
<proteinExistence type="predicted"/>
<reference evidence="2 3" key="1">
    <citation type="submission" date="2021-07" db="EMBL/GenBank/DDBJ databases">
        <title>The Aristolochia fimbriata genome: insights into angiosperm evolution, floral development and chemical biosynthesis.</title>
        <authorList>
            <person name="Jiao Y."/>
        </authorList>
    </citation>
    <scope>NUCLEOTIDE SEQUENCE [LARGE SCALE GENOMIC DNA]</scope>
    <source>
        <strain evidence="2">IBCAS-2021</strain>
        <tissue evidence="2">Leaf</tissue>
    </source>
</reference>
<organism evidence="2 3">
    <name type="scientific">Aristolochia fimbriata</name>
    <name type="common">White veined hardy Dutchman's pipe vine</name>
    <dbReference type="NCBI Taxonomy" id="158543"/>
    <lineage>
        <taxon>Eukaryota</taxon>
        <taxon>Viridiplantae</taxon>
        <taxon>Streptophyta</taxon>
        <taxon>Embryophyta</taxon>
        <taxon>Tracheophyta</taxon>
        <taxon>Spermatophyta</taxon>
        <taxon>Magnoliopsida</taxon>
        <taxon>Magnoliidae</taxon>
        <taxon>Piperales</taxon>
        <taxon>Aristolochiaceae</taxon>
        <taxon>Aristolochia</taxon>
    </lineage>
</organism>
<evidence type="ECO:0000313" key="2">
    <source>
        <dbReference type="EMBL" id="KAG9453454.1"/>
    </source>
</evidence>
<protein>
    <submittedName>
        <fullName evidence="2">Uncharacterized protein</fullName>
    </submittedName>
</protein>
<accession>A0AAV7EY87</accession>
<sequence length="65" mass="7308">MMPASQPKRQTESEADGKMKHQRRPDSKIEDPVAGRHHLSCRGLNIYSKRPQGAPSSRHAPYVIS</sequence>
<comment type="caution">
    <text evidence="2">The sequence shown here is derived from an EMBL/GenBank/DDBJ whole genome shotgun (WGS) entry which is preliminary data.</text>
</comment>
<evidence type="ECO:0000256" key="1">
    <source>
        <dbReference type="SAM" id="MobiDB-lite"/>
    </source>
</evidence>
<dbReference type="Proteomes" id="UP000825729">
    <property type="component" value="Unassembled WGS sequence"/>
</dbReference>
<gene>
    <name evidence="2" type="ORF">H6P81_006358</name>
</gene>
<evidence type="ECO:0000313" key="3">
    <source>
        <dbReference type="Proteomes" id="UP000825729"/>
    </source>
</evidence>
<dbReference type="AlphaFoldDB" id="A0AAV7EY87"/>
<feature type="compositionally biased region" description="Basic and acidic residues" evidence="1">
    <location>
        <begin position="9"/>
        <end position="34"/>
    </location>
</feature>
<dbReference type="EMBL" id="JAINDJ010000003">
    <property type="protein sequence ID" value="KAG9453454.1"/>
    <property type="molecule type" value="Genomic_DNA"/>
</dbReference>